<dbReference type="eggNOG" id="ENOG502S0C8">
    <property type="taxonomic scope" value="Eukaryota"/>
</dbReference>
<dbReference type="PANTHER" id="PTHR38791">
    <property type="entry name" value="ZN(II)2CYS6 TRANSCRIPTION FACTOR (EUROFUNG)-RELATED-RELATED"/>
    <property type="match status" value="1"/>
</dbReference>
<accession>V5HXD0</accession>
<sequence>MSPLALRARQIHGNALRSVNNSLGSASTAVRDETFAAVVLLSLFEDITGERSNLASSHVVGLQLLMKLRGEDQLNAVRGRSLFSYAFRQMQTDLLNLSGLAKFDLTWLIGVLDPSDGLQALMYLIAKVSLFGQEIRQALTTREGIRNILTETNLRSWTERGLQLDLELSRWHRTVPETWLPRHVQSQIGDAILTYQDVSIAGVWNFYRTIRIILQGVLLDITTSKVSRSVCDRHLLIDLENLIEIPPLQVIQEMISDTCKSIPFCLGDVDRLGNPVTVSILSSESRYPRLRAAEAYELLWPLWFTTTCVEATAEQVNQARTALSRLGSMFGINLASGMAAGNEAYHVPFLR</sequence>
<gene>
    <name evidence="1" type="ORF">PVAR5_3166</name>
</gene>
<dbReference type="OrthoDB" id="4491390at2759"/>
<protein>
    <submittedName>
        <fullName evidence="1">Uncharacterized protein</fullName>
    </submittedName>
</protein>
<dbReference type="PANTHER" id="PTHR38791:SF12">
    <property type="entry name" value="TRANSCRIPTION FACTOR DOMAIN-CONTAINING PROTEIN-RELATED"/>
    <property type="match status" value="1"/>
</dbReference>
<dbReference type="EMBL" id="BAUL01000094">
    <property type="protein sequence ID" value="GAD94540.1"/>
    <property type="molecule type" value="Genomic_DNA"/>
</dbReference>
<name>V5HXD0_BYSSN</name>
<dbReference type="Proteomes" id="UP000018001">
    <property type="component" value="Unassembled WGS sequence"/>
</dbReference>
<evidence type="ECO:0000313" key="2">
    <source>
        <dbReference type="Proteomes" id="UP000018001"/>
    </source>
</evidence>
<reference evidence="2" key="1">
    <citation type="journal article" date="2014" name="Genome Announc.">
        <title>Draft genome sequence of the formaldehyde-resistant fungus Byssochlamys spectabilis No. 5 (anamorph Paecilomyces variotii No. 5) (NBRC109023).</title>
        <authorList>
            <person name="Oka T."/>
            <person name="Ekino K."/>
            <person name="Fukuda K."/>
            <person name="Nomura Y."/>
        </authorList>
    </citation>
    <scope>NUCLEOTIDE SEQUENCE [LARGE SCALE GENOMIC DNA]</scope>
    <source>
        <strain evidence="2">No. 5 / NBRC 109023</strain>
    </source>
</reference>
<proteinExistence type="predicted"/>
<comment type="caution">
    <text evidence="1">The sequence shown here is derived from an EMBL/GenBank/DDBJ whole genome shotgun (WGS) entry which is preliminary data.</text>
</comment>
<evidence type="ECO:0000313" key="1">
    <source>
        <dbReference type="EMBL" id="GAD94540.1"/>
    </source>
</evidence>
<keyword evidence="2" id="KW-1185">Reference proteome</keyword>
<dbReference type="AlphaFoldDB" id="V5HXD0"/>
<dbReference type="InterPro" id="IPR053175">
    <property type="entry name" value="DHMBA_Reg_Transcription_Factor"/>
</dbReference>
<organism evidence="1 2">
    <name type="scientific">Byssochlamys spectabilis (strain No. 5 / NBRC 109023)</name>
    <name type="common">Paecilomyces variotii</name>
    <dbReference type="NCBI Taxonomy" id="1356009"/>
    <lineage>
        <taxon>Eukaryota</taxon>
        <taxon>Fungi</taxon>
        <taxon>Dikarya</taxon>
        <taxon>Ascomycota</taxon>
        <taxon>Pezizomycotina</taxon>
        <taxon>Eurotiomycetes</taxon>
        <taxon>Eurotiomycetidae</taxon>
        <taxon>Eurotiales</taxon>
        <taxon>Thermoascaceae</taxon>
        <taxon>Paecilomyces</taxon>
    </lineage>
</organism>
<dbReference type="InParanoid" id="V5HXD0"/>
<dbReference type="HOGENOM" id="CLU_013866_5_0_1"/>